<feature type="transmembrane region" description="Helical" evidence="1">
    <location>
        <begin position="74"/>
        <end position="98"/>
    </location>
</feature>
<name>A0A6A3QZG1_9STRA</name>
<keyword evidence="1" id="KW-0472">Membrane</keyword>
<organism evidence="2 3">
    <name type="scientific">Phytophthora fragariae</name>
    <dbReference type="NCBI Taxonomy" id="53985"/>
    <lineage>
        <taxon>Eukaryota</taxon>
        <taxon>Sar</taxon>
        <taxon>Stramenopiles</taxon>
        <taxon>Oomycota</taxon>
        <taxon>Peronosporomycetes</taxon>
        <taxon>Peronosporales</taxon>
        <taxon>Peronosporaceae</taxon>
        <taxon>Phytophthora</taxon>
    </lineage>
</organism>
<proteinExistence type="predicted"/>
<feature type="transmembrane region" description="Helical" evidence="1">
    <location>
        <begin position="110"/>
        <end position="131"/>
    </location>
</feature>
<evidence type="ECO:0000313" key="2">
    <source>
        <dbReference type="EMBL" id="KAE9085968.1"/>
    </source>
</evidence>
<gene>
    <name evidence="2" type="ORF">PF007_g20948</name>
</gene>
<keyword evidence="1" id="KW-0812">Transmembrane</keyword>
<reference evidence="2 3" key="1">
    <citation type="submission" date="2018-08" db="EMBL/GenBank/DDBJ databases">
        <title>Genomic investigation of the strawberry pathogen Phytophthora fragariae indicates pathogenicity is determined by transcriptional variation in three key races.</title>
        <authorList>
            <person name="Adams T.M."/>
            <person name="Armitage A.D."/>
            <person name="Sobczyk M.K."/>
            <person name="Bates H.J."/>
            <person name="Dunwell J.M."/>
            <person name="Nellist C.F."/>
            <person name="Harrison R.J."/>
        </authorList>
    </citation>
    <scope>NUCLEOTIDE SEQUENCE [LARGE SCALE GENOMIC DNA]</scope>
    <source>
        <strain evidence="2 3">NOV-71</strain>
    </source>
</reference>
<sequence>MKAQVRGNHNEISAVQMPSEAAQGICRRIVSMGSASHFLVKLWHATQVEMHGQHSTQRVLELTKYANETSWLRVITILLVTPLPCLVVTVLVDILPLADPSEGLEGNKMYFVRLFYTFMVITFLATHQFRLNVPVLPYPLQRTIRNTVFISGFCVGVYYGLASDRIPAAVFVDDVDANMDIICCDFFGHGVEEEAQRDAWSWQNARQLDQTVDCSLGLSPIHQLAFVLEKQKSGVQLKLIFWVYYNVQASLQHSGYDYSLKFAWLHQ</sequence>
<accession>A0A6A3QZG1</accession>
<comment type="caution">
    <text evidence="2">The sequence shown here is derived from an EMBL/GenBank/DDBJ whole genome shotgun (WGS) entry which is preliminary data.</text>
</comment>
<protein>
    <submittedName>
        <fullName evidence="2">Uncharacterized protein</fullName>
    </submittedName>
</protein>
<feature type="transmembrane region" description="Helical" evidence="1">
    <location>
        <begin position="143"/>
        <end position="161"/>
    </location>
</feature>
<evidence type="ECO:0000313" key="3">
    <source>
        <dbReference type="Proteomes" id="UP000441208"/>
    </source>
</evidence>
<keyword evidence="1" id="KW-1133">Transmembrane helix</keyword>
<dbReference type="Proteomes" id="UP000441208">
    <property type="component" value="Unassembled WGS sequence"/>
</dbReference>
<evidence type="ECO:0000256" key="1">
    <source>
        <dbReference type="SAM" id="Phobius"/>
    </source>
</evidence>
<dbReference type="EMBL" id="QXFZ01001722">
    <property type="protein sequence ID" value="KAE9085968.1"/>
    <property type="molecule type" value="Genomic_DNA"/>
</dbReference>
<dbReference type="AlphaFoldDB" id="A0A6A3QZG1"/>